<proteinExistence type="predicted"/>
<evidence type="ECO:0000313" key="3">
    <source>
        <dbReference type="Proteomes" id="UP001476247"/>
    </source>
</evidence>
<dbReference type="Proteomes" id="UP001476247">
    <property type="component" value="Unassembled WGS sequence"/>
</dbReference>
<evidence type="ECO:0000313" key="2">
    <source>
        <dbReference type="EMBL" id="GAA5797310.1"/>
    </source>
</evidence>
<keyword evidence="3" id="KW-1185">Reference proteome</keyword>
<name>A0ABP9XR94_9FUNG</name>
<organism evidence="2 3">
    <name type="scientific">Helicostylum pulchrum</name>
    <dbReference type="NCBI Taxonomy" id="562976"/>
    <lineage>
        <taxon>Eukaryota</taxon>
        <taxon>Fungi</taxon>
        <taxon>Fungi incertae sedis</taxon>
        <taxon>Mucoromycota</taxon>
        <taxon>Mucoromycotina</taxon>
        <taxon>Mucoromycetes</taxon>
        <taxon>Mucorales</taxon>
        <taxon>Mucorineae</taxon>
        <taxon>Mucoraceae</taxon>
        <taxon>Helicostylum</taxon>
    </lineage>
</organism>
<dbReference type="EMBL" id="BAABUJ010000007">
    <property type="protein sequence ID" value="GAA5797310.1"/>
    <property type="molecule type" value="Genomic_DNA"/>
</dbReference>
<protein>
    <submittedName>
        <fullName evidence="2">Uncharacterized protein</fullName>
    </submittedName>
</protein>
<feature type="compositionally biased region" description="Basic residues" evidence="1">
    <location>
        <begin position="224"/>
        <end position="237"/>
    </location>
</feature>
<reference evidence="2 3" key="1">
    <citation type="submission" date="2024-04" db="EMBL/GenBank/DDBJ databases">
        <title>genome sequences of Mucor flavus KT1a and Helicostylum pulchrum KT1b strains isolation_sourced from the surface of a dry-aged beef.</title>
        <authorList>
            <person name="Toyotome T."/>
            <person name="Hosono M."/>
            <person name="Torimaru M."/>
            <person name="Fukuda K."/>
            <person name="Mikami N."/>
        </authorList>
    </citation>
    <scope>NUCLEOTIDE SEQUENCE [LARGE SCALE GENOMIC DNA]</scope>
    <source>
        <strain evidence="2 3">KT1b</strain>
    </source>
</reference>
<feature type="region of interest" description="Disordered" evidence="1">
    <location>
        <begin position="69"/>
        <end position="99"/>
    </location>
</feature>
<feature type="compositionally biased region" description="Basic residues" evidence="1">
    <location>
        <begin position="245"/>
        <end position="256"/>
    </location>
</feature>
<feature type="compositionally biased region" description="Low complexity" evidence="1">
    <location>
        <begin position="73"/>
        <end position="93"/>
    </location>
</feature>
<comment type="caution">
    <text evidence="2">The sequence shown here is derived from an EMBL/GenBank/DDBJ whole genome shotgun (WGS) entry which is preliminary data.</text>
</comment>
<gene>
    <name evidence="2" type="ORF">HPULCUR_002691</name>
</gene>
<sequence length="256" mass="29173">MSHKLSLPRELTTEDDTFSKDLLRQFDKRRSRLHFELGFTSQEPSPESSRILDYYDQEPIQLDDEIHQVPTRQTQESSHYSQTTTSYQSNNTTGKRSVSASDLLRKSSAFLKLKFDSLKKNKSQGDQIIIDNNNIDNNTSPTKLLMKTTISIPSTTTATTTATARASSFSPVLTNPPTITQYPPKPLVYSPIDPIPTNQHSSKPLLHRISMPLLRVYNDTASISRHRSITSFGRRRKSEPDDHTKRKLRKPTTKQQ</sequence>
<evidence type="ECO:0000256" key="1">
    <source>
        <dbReference type="SAM" id="MobiDB-lite"/>
    </source>
</evidence>
<feature type="region of interest" description="Disordered" evidence="1">
    <location>
        <begin position="224"/>
        <end position="256"/>
    </location>
</feature>
<accession>A0ABP9XR94</accession>